<name>A0A815Y2K7_9BILA</name>
<reference evidence="1" key="1">
    <citation type="submission" date="2021-02" db="EMBL/GenBank/DDBJ databases">
        <authorList>
            <person name="Nowell W R."/>
        </authorList>
    </citation>
    <scope>NUCLEOTIDE SEQUENCE</scope>
</reference>
<protein>
    <submittedName>
        <fullName evidence="1">Uncharacterized protein</fullName>
    </submittedName>
</protein>
<feature type="non-terminal residue" evidence="1">
    <location>
        <position position="45"/>
    </location>
</feature>
<evidence type="ECO:0000313" key="2">
    <source>
        <dbReference type="Proteomes" id="UP000663889"/>
    </source>
</evidence>
<dbReference type="AlphaFoldDB" id="A0A815Y2K7"/>
<accession>A0A815Y2K7</accession>
<dbReference type="EMBL" id="CAJNOU010013330">
    <property type="protein sequence ID" value="CAF1564831.1"/>
    <property type="molecule type" value="Genomic_DNA"/>
</dbReference>
<organism evidence="1 2">
    <name type="scientific">Rotaria sordida</name>
    <dbReference type="NCBI Taxonomy" id="392033"/>
    <lineage>
        <taxon>Eukaryota</taxon>
        <taxon>Metazoa</taxon>
        <taxon>Spiralia</taxon>
        <taxon>Gnathifera</taxon>
        <taxon>Rotifera</taxon>
        <taxon>Eurotatoria</taxon>
        <taxon>Bdelloidea</taxon>
        <taxon>Philodinida</taxon>
        <taxon>Philodinidae</taxon>
        <taxon>Rotaria</taxon>
    </lineage>
</organism>
<gene>
    <name evidence="1" type="ORF">SEV965_LOCUS39309</name>
</gene>
<sequence length="45" mass="5276">MCYRLLIHENVLFTATSDLELKVYSFPQANAEQVFMKFNHLVSAR</sequence>
<comment type="caution">
    <text evidence="1">The sequence shown here is derived from an EMBL/GenBank/DDBJ whole genome shotgun (WGS) entry which is preliminary data.</text>
</comment>
<evidence type="ECO:0000313" key="1">
    <source>
        <dbReference type="EMBL" id="CAF1564831.1"/>
    </source>
</evidence>
<dbReference type="Proteomes" id="UP000663889">
    <property type="component" value="Unassembled WGS sequence"/>
</dbReference>
<proteinExistence type="predicted"/>